<comment type="caution">
    <text evidence="2">The sequence shown here is derived from an EMBL/GenBank/DDBJ whole genome shotgun (WGS) entry which is preliminary data.</text>
</comment>
<dbReference type="Proteomes" id="UP000605992">
    <property type="component" value="Unassembled WGS sequence"/>
</dbReference>
<proteinExistence type="predicted"/>
<dbReference type="EMBL" id="BOOR01000090">
    <property type="protein sequence ID" value="GII59619.1"/>
    <property type="molecule type" value="Genomic_DNA"/>
</dbReference>
<keyword evidence="3" id="KW-1185">Reference proteome</keyword>
<accession>A0A8J3Y2J9</accession>
<reference evidence="2" key="1">
    <citation type="submission" date="2021-01" db="EMBL/GenBank/DDBJ databases">
        <title>Whole genome shotgun sequence of Planotetraspora thailandica NBRC 104271.</title>
        <authorList>
            <person name="Komaki H."/>
            <person name="Tamura T."/>
        </authorList>
    </citation>
    <scope>NUCLEOTIDE SEQUENCE</scope>
    <source>
        <strain evidence="2">NBRC 104271</strain>
    </source>
</reference>
<dbReference type="InterPro" id="IPR012312">
    <property type="entry name" value="Hemerythrin-like"/>
</dbReference>
<dbReference type="Pfam" id="PF01814">
    <property type="entry name" value="Hemerythrin"/>
    <property type="match status" value="1"/>
</dbReference>
<protein>
    <recommendedName>
        <fullName evidence="1">Hemerythrin-like domain-containing protein</fullName>
    </recommendedName>
</protein>
<name>A0A8J3Y2J9_9ACTN</name>
<sequence>MLVEAAGRSWVPAAALTELRDFLVAHLHHHHESEDGDLWPVITAVAPRVAEGLVALSVEHHQLDAALDALGEVAVADGADRAVLQEAATAVRDLVLDHLEDEEPQLFPVLRDLVSLEAWADFSKKVIETSPTVSAHLLVGFFDRVGTPEEVALVLPPIPEPVMAAMRQQAQATFEALEETG</sequence>
<evidence type="ECO:0000313" key="3">
    <source>
        <dbReference type="Proteomes" id="UP000605992"/>
    </source>
</evidence>
<dbReference type="AlphaFoldDB" id="A0A8J3Y2J9"/>
<dbReference type="Gene3D" id="1.20.120.520">
    <property type="entry name" value="nmb1532 protein domain like"/>
    <property type="match status" value="1"/>
</dbReference>
<feature type="domain" description="Hemerythrin-like" evidence="1">
    <location>
        <begin position="13"/>
        <end position="110"/>
    </location>
</feature>
<evidence type="ECO:0000313" key="2">
    <source>
        <dbReference type="EMBL" id="GII59619.1"/>
    </source>
</evidence>
<organism evidence="2 3">
    <name type="scientific">Planotetraspora thailandica</name>
    <dbReference type="NCBI Taxonomy" id="487172"/>
    <lineage>
        <taxon>Bacteria</taxon>
        <taxon>Bacillati</taxon>
        <taxon>Actinomycetota</taxon>
        <taxon>Actinomycetes</taxon>
        <taxon>Streptosporangiales</taxon>
        <taxon>Streptosporangiaceae</taxon>
        <taxon>Planotetraspora</taxon>
    </lineage>
</organism>
<gene>
    <name evidence="2" type="ORF">Pth03_80080</name>
</gene>
<dbReference type="CDD" id="cd12108">
    <property type="entry name" value="Hr-like"/>
    <property type="match status" value="1"/>
</dbReference>
<evidence type="ECO:0000259" key="1">
    <source>
        <dbReference type="Pfam" id="PF01814"/>
    </source>
</evidence>